<evidence type="ECO:0000313" key="3">
    <source>
        <dbReference type="EMBL" id="GAA5496954.1"/>
    </source>
</evidence>
<dbReference type="EMBL" id="BAABRL010000011">
    <property type="protein sequence ID" value="GAA5496954.1"/>
    <property type="molecule type" value="Genomic_DNA"/>
</dbReference>
<keyword evidence="2" id="KW-0732">Signal</keyword>
<feature type="chain" id="PRO_5046027467" evidence="2">
    <location>
        <begin position="18"/>
        <end position="247"/>
    </location>
</feature>
<accession>A0ABP9V5X2</accession>
<feature type="region of interest" description="Disordered" evidence="1">
    <location>
        <begin position="112"/>
        <end position="140"/>
    </location>
</feature>
<organism evidence="3 4">
    <name type="scientific">Rubritalea halochordaticola</name>
    <dbReference type="NCBI Taxonomy" id="714537"/>
    <lineage>
        <taxon>Bacteria</taxon>
        <taxon>Pseudomonadati</taxon>
        <taxon>Verrucomicrobiota</taxon>
        <taxon>Verrucomicrobiia</taxon>
        <taxon>Verrucomicrobiales</taxon>
        <taxon>Rubritaleaceae</taxon>
        <taxon>Rubritalea</taxon>
    </lineage>
</organism>
<name>A0ABP9V5X2_9BACT</name>
<dbReference type="RefSeq" id="WP_346189537.1">
    <property type="nucleotide sequence ID" value="NZ_BAABRL010000011.1"/>
</dbReference>
<gene>
    <name evidence="3" type="ORF">Rhal01_03142</name>
</gene>
<dbReference type="Proteomes" id="UP001424741">
    <property type="component" value="Unassembled WGS sequence"/>
</dbReference>
<protein>
    <submittedName>
        <fullName evidence="3">Uncharacterized protein</fullName>
    </submittedName>
</protein>
<evidence type="ECO:0000313" key="4">
    <source>
        <dbReference type="Proteomes" id="UP001424741"/>
    </source>
</evidence>
<feature type="signal peptide" evidence="2">
    <location>
        <begin position="1"/>
        <end position="17"/>
    </location>
</feature>
<keyword evidence="4" id="KW-1185">Reference proteome</keyword>
<evidence type="ECO:0000256" key="2">
    <source>
        <dbReference type="SAM" id="SignalP"/>
    </source>
</evidence>
<reference evidence="3 4" key="1">
    <citation type="submission" date="2024-02" db="EMBL/GenBank/DDBJ databases">
        <title>Rubritalea halochordaticola NBRC 107102.</title>
        <authorList>
            <person name="Ichikawa N."/>
            <person name="Katano-Makiyama Y."/>
            <person name="Hidaka K."/>
        </authorList>
    </citation>
    <scope>NUCLEOTIDE SEQUENCE [LARGE SCALE GENOMIC DNA]</scope>
    <source>
        <strain evidence="3 4">NBRC 107102</strain>
    </source>
</reference>
<comment type="caution">
    <text evidence="3">The sequence shown here is derived from an EMBL/GenBank/DDBJ whole genome shotgun (WGS) entry which is preliminary data.</text>
</comment>
<sequence>MKSIFACLCLLGTAVYAQEEFDPTGELAEAYLPKVIQMQVEYIEVPQATVLELMYGEKKSADDSKLRAELQKMLKEGKATMMESQMVVSRSGEKATSESIREYIYPTEYEPSEVPNKVDANGEETGEGLRSLATPPTPTAFETRNLGSTLEVEPILSEDGFTVDVRFAPELVWHVKNEVWAEWRDDRGNADIKMPVMYTMRVNTGLTVTTGRYHLACTMSPKDKDGFPDPTRKVMMFVKADVLKVKR</sequence>
<proteinExistence type="predicted"/>
<evidence type="ECO:0000256" key="1">
    <source>
        <dbReference type="SAM" id="MobiDB-lite"/>
    </source>
</evidence>